<dbReference type="Proteomes" id="UP000186583">
    <property type="component" value="Unassembled WGS sequence"/>
</dbReference>
<dbReference type="OrthoDB" id="409543at2759"/>
<dbReference type="Pfam" id="PF04488">
    <property type="entry name" value="Gly_transf_sug"/>
    <property type="match status" value="1"/>
</dbReference>
<name>A0A1Q8RZH1_9PEZI</name>
<evidence type="ECO:0000313" key="4">
    <source>
        <dbReference type="Proteomes" id="UP000186583"/>
    </source>
</evidence>
<keyword evidence="4" id="KW-1185">Reference proteome</keyword>
<keyword evidence="2" id="KW-0812">Transmembrane</keyword>
<feature type="transmembrane region" description="Helical" evidence="2">
    <location>
        <begin position="27"/>
        <end position="44"/>
    </location>
</feature>
<dbReference type="InterPro" id="IPR007577">
    <property type="entry name" value="GlycoTrfase_DXD_sugar-bd_CS"/>
</dbReference>
<dbReference type="InterPro" id="IPR029044">
    <property type="entry name" value="Nucleotide-diphossugar_trans"/>
</dbReference>
<protein>
    <submittedName>
        <fullName evidence="3">Initiation-specific alpha-1,6-mannosyltransferase 4</fullName>
    </submittedName>
</protein>
<keyword evidence="2" id="KW-1133">Transmembrane helix</keyword>
<evidence type="ECO:0000256" key="2">
    <source>
        <dbReference type="SAM" id="Phobius"/>
    </source>
</evidence>
<keyword evidence="2" id="KW-0472">Membrane</keyword>
<dbReference type="EMBL" id="MPGH01000056">
    <property type="protein sequence ID" value="OLN93092.1"/>
    <property type="molecule type" value="Genomic_DNA"/>
</dbReference>
<comment type="similarity">
    <text evidence="1">Belongs to the glycosyltransferase 32 family.</text>
</comment>
<gene>
    <name evidence="3" type="ORF">CCHL11_07480</name>
</gene>
<dbReference type="SUPFAM" id="SSF53448">
    <property type="entry name" value="Nucleotide-diphospho-sugar transferases"/>
    <property type="match status" value="1"/>
</dbReference>
<dbReference type="PANTHER" id="PTHR31834:SF1">
    <property type="entry name" value="INITIATION-SPECIFIC ALPHA-1,6-MANNOSYLTRANSFERASE"/>
    <property type="match status" value="1"/>
</dbReference>
<proteinExistence type="inferred from homology"/>
<dbReference type="GO" id="GO:0000136">
    <property type="term" value="C:mannan polymerase complex"/>
    <property type="evidence" value="ECO:0007669"/>
    <property type="project" value="TreeGrafter"/>
</dbReference>
<comment type="caution">
    <text evidence="3">The sequence shown here is derived from an EMBL/GenBank/DDBJ whole genome shotgun (WGS) entry which is preliminary data.</text>
</comment>
<organism evidence="3 4">
    <name type="scientific">Colletotrichum chlorophyti</name>
    <dbReference type="NCBI Taxonomy" id="708187"/>
    <lineage>
        <taxon>Eukaryota</taxon>
        <taxon>Fungi</taxon>
        <taxon>Dikarya</taxon>
        <taxon>Ascomycota</taxon>
        <taxon>Pezizomycotina</taxon>
        <taxon>Sordariomycetes</taxon>
        <taxon>Hypocreomycetidae</taxon>
        <taxon>Glomerellales</taxon>
        <taxon>Glomerellaceae</taxon>
        <taxon>Colletotrichum</taxon>
    </lineage>
</organism>
<dbReference type="PANTHER" id="PTHR31834">
    <property type="entry name" value="INITIATION-SPECIFIC ALPHA-1,6-MANNOSYLTRANSFERASE"/>
    <property type="match status" value="1"/>
</dbReference>
<dbReference type="InterPro" id="IPR039367">
    <property type="entry name" value="Och1-like"/>
</dbReference>
<evidence type="ECO:0000313" key="3">
    <source>
        <dbReference type="EMBL" id="OLN93092.1"/>
    </source>
</evidence>
<dbReference type="Gene3D" id="3.90.550.20">
    <property type="match status" value="1"/>
</dbReference>
<dbReference type="GO" id="GO:0006487">
    <property type="term" value="P:protein N-linked glycosylation"/>
    <property type="evidence" value="ECO:0007669"/>
    <property type="project" value="TreeGrafter"/>
</dbReference>
<dbReference type="STRING" id="708187.A0A1Q8RZH1"/>
<reference evidence="3 4" key="1">
    <citation type="submission" date="2016-11" db="EMBL/GenBank/DDBJ databases">
        <title>Draft Genome Assembly of Colletotrichum chlorophyti a pathogen of herbaceous plants.</title>
        <authorList>
            <person name="Gan P."/>
            <person name="Narusaka M."/>
            <person name="Tsushima A."/>
            <person name="Narusaka Y."/>
            <person name="Takano Y."/>
            <person name="Shirasu K."/>
        </authorList>
    </citation>
    <scope>NUCLEOTIDE SEQUENCE [LARGE SCALE GENOMIC DNA]</scope>
    <source>
        <strain evidence="3 4">NTL11</strain>
    </source>
</reference>
<dbReference type="AlphaFoldDB" id="A0A1Q8RZH1"/>
<dbReference type="GO" id="GO:0000009">
    <property type="term" value="F:alpha-1,6-mannosyltransferase activity"/>
    <property type="evidence" value="ECO:0007669"/>
    <property type="project" value="InterPro"/>
</dbReference>
<sequence>MTKPLQAESSLREQLVHQLLRLRYKTFAVAGLVLLLLSTTWLYVSSSADGFRIFPHRAGFTDKTHDIWFDDHIHTKWHDTGHLIPPKIWQIMLPKDQSSHKPINPERLKETASWLALNTDYLYTLVGGPGGREFVHRRYGNSTVTNVYNHIPNVGMQSDLLRYLILEAEGGVYTDTDTVALRPIDNWVPDHLRDRVRLLVGIEYDRLDDGPWAEIPHWVQFCQWTIAAAPGHPVFRKMADRVIQSVHDLTASYGVPLKDINPTNFEVLNSTGPAAWTDVVFEYIQTVDPSLNTTQDLSFMMEPTLFGDVLILPIDSFGMGQLHSHSTHDGTIPESALMRHLFGGSWRGDE</sequence>
<keyword evidence="3" id="KW-0328">Glycosyltransferase</keyword>
<keyword evidence="3" id="KW-0808">Transferase</keyword>
<accession>A0A1Q8RZH1</accession>
<evidence type="ECO:0000256" key="1">
    <source>
        <dbReference type="ARBA" id="ARBA00009003"/>
    </source>
</evidence>